<keyword evidence="2" id="KW-1185">Reference proteome</keyword>
<protein>
    <submittedName>
        <fullName evidence="1">Uncharacterized protein</fullName>
    </submittedName>
</protein>
<accession>A0A6A6P522</accession>
<evidence type="ECO:0000313" key="1">
    <source>
        <dbReference type="EMBL" id="KAF2459120.1"/>
    </source>
</evidence>
<organism evidence="1 2">
    <name type="scientific">Lineolata rhizophorae</name>
    <dbReference type="NCBI Taxonomy" id="578093"/>
    <lineage>
        <taxon>Eukaryota</taxon>
        <taxon>Fungi</taxon>
        <taxon>Dikarya</taxon>
        <taxon>Ascomycota</taxon>
        <taxon>Pezizomycotina</taxon>
        <taxon>Dothideomycetes</taxon>
        <taxon>Dothideomycetes incertae sedis</taxon>
        <taxon>Lineolatales</taxon>
        <taxon>Lineolataceae</taxon>
        <taxon>Lineolata</taxon>
    </lineage>
</organism>
<dbReference type="Proteomes" id="UP000799766">
    <property type="component" value="Unassembled WGS sequence"/>
</dbReference>
<name>A0A6A6P522_9PEZI</name>
<evidence type="ECO:0000313" key="2">
    <source>
        <dbReference type="Proteomes" id="UP000799766"/>
    </source>
</evidence>
<sequence>MFCLGRGVMLQRCNEGLVARFKKTGWYVRVDKGAGKLGGPILWYLCLDRSYLFFWTFPCRVLYSQCSGVSCIFFTGSFRRFGACPGYHFAAFPTWKKRGRKCEMRGFRQLFFFGGRVAGILECSTLGKKKVNLYNPPWQRQVINSIVLMLMS</sequence>
<dbReference type="AlphaFoldDB" id="A0A6A6P522"/>
<gene>
    <name evidence="1" type="ORF">BDY21DRAFT_201590</name>
</gene>
<dbReference type="EMBL" id="MU001676">
    <property type="protein sequence ID" value="KAF2459120.1"/>
    <property type="molecule type" value="Genomic_DNA"/>
</dbReference>
<proteinExistence type="predicted"/>
<reference evidence="1" key="1">
    <citation type="journal article" date="2020" name="Stud. Mycol.">
        <title>101 Dothideomycetes genomes: a test case for predicting lifestyles and emergence of pathogens.</title>
        <authorList>
            <person name="Haridas S."/>
            <person name="Albert R."/>
            <person name="Binder M."/>
            <person name="Bloem J."/>
            <person name="Labutti K."/>
            <person name="Salamov A."/>
            <person name="Andreopoulos B."/>
            <person name="Baker S."/>
            <person name="Barry K."/>
            <person name="Bills G."/>
            <person name="Bluhm B."/>
            <person name="Cannon C."/>
            <person name="Castanera R."/>
            <person name="Culley D."/>
            <person name="Daum C."/>
            <person name="Ezra D."/>
            <person name="Gonzalez J."/>
            <person name="Henrissat B."/>
            <person name="Kuo A."/>
            <person name="Liang C."/>
            <person name="Lipzen A."/>
            <person name="Lutzoni F."/>
            <person name="Magnuson J."/>
            <person name="Mondo S."/>
            <person name="Nolan M."/>
            <person name="Ohm R."/>
            <person name="Pangilinan J."/>
            <person name="Park H.-J."/>
            <person name="Ramirez L."/>
            <person name="Alfaro M."/>
            <person name="Sun H."/>
            <person name="Tritt A."/>
            <person name="Yoshinaga Y."/>
            <person name="Zwiers L.-H."/>
            <person name="Turgeon B."/>
            <person name="Goodwin S."/>
            <person name="Spatafora J."/>
            <person name="Crous P."/>
            <person name="Grigoriev I."/>
        </authorList>
    </citation>
    <scope>NUCLEOTIDE SEQUENCE</scope>
    <source>
        <strain evidence="1">ATCC 16933</strain>
    </source>
</reference>